<accession>A0A2T0URS2</accession>
<dbReference type="GO" id="GO:0016020">
    <property type="term" value="C:membrane"/>
    <property type="evidence" value="ECO:0007669"/>
    <property type="project" value="TreeGrafter"/>
</dbReference>
<evidence type="ECO:0000313" key="4">
    <source>
        <dbReference type="EMBL" id="PRY60547.1"/>
    </source>
</evidence>
<dbReference type="NCBIfam" id="TIGR02427">
    <property type="entry name" value="protocat_pcaD"/>
    <property type="match status" value="1"/>
</dbReference>
<feature type="compositionally biased region" description="Basic and acidic residues" evidence="2">
    <location>
        <begin position="261"/>
        <end position="279"/>
    </location>
</feature>
<dbReference type="SUPFAM" id="SSF53474">
    <property type="entry name" value="alpha/beta-Hydrolases"/>
    <property type="match status" value="1"/>
</dbReference>
<comment type="caution">
    <text evidence="4">The sequence shown here is derived from an EMBL/GenBank/DDBJ whole genome shotgun (WGS) entry which is preliminary data.</text>
</comment>
<dbReference type="InterPro" id="IPR000073">
    <property type="entry name" value="AB_hydrolase_1"/>
</dbReference>
<evidence type="ECO:0000259" key="3">
    <source>
        <dbReference type="Pfam" id="PF00561"/>
    </source>
</evidence>
<dbReference type="PANTHER" id="PTHR43798:SF31">
    <property type="entry name" value="AB HYDROLASE SUPERFAMILY PROTEIN YCLE"/>
    <property type="match status" value="1"/>
</dbReference>
<dbReference type="GO" id="GO:0047570">
    <property type="term" value="F:3-oxoadipate enol-lactonase activity"/>
    <property type="evidence" value="ECO:0007669"/>
    <property type="project" value="InterPro"/>
</dbReference>
<dbReference type="RefSeq" id="WP_106362759.1">
    <property type="nucleotide sequence ID" value="NZ_PVTJ01000002.1"/>
</dbReference>
<dbReference type="GO" id="GO:0042952">
    <property type="term" value="P:beta-ketoadipate pathway"/>
    <property type="evidence" value="ECO:0007669"/>
    <property type="project" value="InterPro"/>
</dbReference>
<protein>
    <submittedName>
        <fullName evidence="4">3-oxoadipate enol-lactonase</fullName>
    </submittedName>
</protein>
<dbReference type="InterPro" id="IPR026968">
    <property type="entry name" value="PcaD/CatD"/>
</dbReference>
<dbReference type="EMBL" id="PVTJ01000002">
    <property type="protein sequence ID" value="PRY60547.1"/>
    <property type="molecule type" value="Genomic_DNA"/>
</dbReference>
<dbReference type="AlphaFoldDB" id="A0A2T0URS2"/>
<proteinExistence type="predicted"/>
<feature type="domain" description="AB hydrolase-1" evidence="3">
    <location>
        <begin position="12"/>
        <end position="131"/>
    </location>
</feature>
<dbReference type="PRINTS" id="PR00111">
    <property type="entry name" value="ABHYDROLASE"/>
</dbReference>
<dbReference type="Gene3D" id="3.40.50.1820">
    <property type="entry name" value="alpha/beta hydrolase"/>
    <property type="match status" value="1"/>
</dbReference>
<feature type="region of interest" description="Disordered" evidence="2">
    <location>
        <begin position="255"/>
        <end position="286"/>
    </location>
</feature>
<dbReference type="Proteomes" id="UP000238176">
    <property type="component" value="Unassembled WGS sequence"/>
</dbReference>
<dbReference type="InterPro" id="IPR050266">
    <property type="entry name" value="AB_hydrolase_sf"/>
</dbReference>
<evidence type="ECO:0000256" key="1">
    <source>
        <dbReference type="ARBA" id="ARBA00022801"/>
    </source>
</evidence>
<dbReference type="Pfam" id="PF00561">
    <property type="entry name" value="Abhydrolase_1"/>
    <property type="match status" value="1"/>
</dbReference>
<evidence type="ECO:0000313" key="5">
    <source>
        <dbReference type="Proteomes" id="UP000238176"/>
    </source>
</evidence>
<evidence type="ECO:0000256" key="2">
    <source>
        <dbReference type="SAM" id="MobiDB-lite"/>
    </source>
</evidence>
<organism evidence="4 5">
    <name type="scientific">Glycomyces artemisiae</name>
    <dbReference type="NCBI Taxonomy" id="1076443"/>
    <lineage>
        <taxon>Bacteria</taxon>
        <taxon>Bacillati</taxon>
        <taxon>Actinomycetota</taxon>
        <taxon>Actinomycetes</taxon>
        <taxon>Glycomycetales</taxon>
        <taxon>Glycomycetaceae</taxon>
        <taxon>Glycomyces</taxon>
    </lineage>
</organism>
<dbReference type="PANTHER" id="PTHR43798">
    <property type="entry name" value="MONOACYLGLYCEROL LIPASE"/>
    <property type="match status" value="1"/>
</dbReference>
<keyword evidence="5" id="KW-1185">Reference proteome</keyword>
<sequence>MIPHYETDGAGPPLVLVNSLGTSMEMWRPQVTPLGARFRLVRFDARGHGGTPFEPGPGGSLTVDDLAGDIADLLDHLGIERAHVAGVSLGGAVALRLAATRPERIDRLVLVSTAAKIGTPEGWRERAEQVRAEGCASISGAAMGRWFSPAFGEDQPETVAAFRRRFDACDAEGYAACCEALGAMDQRADLARIAAPALIVAGTADEVTTPADAAFLDEHLPDSRTLLAEGAKHLLTAERPDWFNRAVIGFLGEGQGLSELHGPREGHGRSEGRRPERGPGPRGGRS</sequence>
<gene>
    <name evidence="4" type="ORF">B0I28_102151</name>
</gene>
<keyword evidence="1" id="KW-0378">Hydrolase</keyword>
<name>A0A2T0URS2_9ACTN</name>
<dbReference type="OrthoDB" id="9802489at2"/>
<reference evidence="4 5" key="1">
    <citation type="submission" date="2018-03" db="EMBL/GenBank/DDBJ databases">
        <title>Genomic Encyclopedia of Type Strains, Phase III (KMG-III): the genomes of soil and plant-associated and newly described type strains.</title>
        <authorList>
            <person name="Whitman W."/>
        </authorList>
    </citation>
    <scope>NUCLEOTIDE SEQUENCE [LARGE SCALE GENOMIC DNA]</scope>
    <source>
        <strain evidence="4 5">CGMCC 4.7067</strain>
    </source>
</reference>
<dbReference type="InterPro" id="IPR029058">
    <property type="entry name" value="AB_hydrolase_fold"/>
</dbReference>